<sequence>MDDRERLRTTFDQAADLYQDARPDYPPRLFDRLVDVAGLHRGDPVLEVGAGPGKATLPLARRGLRITALEPGPALAAQARRNLTGYPVEVVESRFEDWTGPPAAFAAVVAATAWHWVDPDRRYQRAADALRPGGHLAVWAAQHVFPVDGDPFFADLQEVYDGIGGAPPDGAPQPAPGELEEQTAEIEESGRFDVVAVEHLDWTVDYTAEAYLDLLRTFSGHLAMAPRDREHLFSEIRRRVVGRPSGTVRRGWGTVLHIARRRS</sequence>
<evidence type="ECO:0000256" key="2">
    <source>
        <dbReference type="ARBA" id="ARBA00022679"/>
    </source>
</evidence>
<dbReference type="CDD" id="cd02440">
    <property type="entry name" value="AdoMet_MTases"/>
    <property type="match status" value="1"/>
</dbReference>
<dbReference type="AlphaFoldDB" id="A0A1H1U3N0"/>
<evidence type="ECO:0000259" key="3">
    <source>
        <dbReference type="Pfam" id="PF13649"/>
    </source>
</evidence>
<dbReference type="OrthoDB" id="9797252at2"/>
<dbReference type="RefSeq" id="WP_091412809.1">
    <property type="nucleotide sequence ID" value="NZ_LT629749.1"/>
</dbReference>
<dbReference type="PANTHER" id="PTHR44942:SF4">
    <property type="entry name" value="METHYLTRANSFERASE TYPE 11 DOMAIN-CONTAINING PROTEIN"/>
    <property type="match status" value="1"/>
</dbReference>
<organism evidence="4 5">
    <name type="scientific">Friedmanniella luteola</name>
    <dbReference type="NCBI Taxonomy" id="546871"/>
    <lineage>
        <taxon>Bacteria</taxon>
        <taxon>Bacillati</taxon>
        <taxon>Actinomycetota</taxon>
        <taxon>Actinomycetes</taxon>
        <taxon>Propionibacteriales</taxon>
        <taxon>Nocardioidaceae</taxon>
        <taxon>Friedmanniella</taxon>
    </lineage>
</organism>
<dbReference type="InterPro" id="IPR029063">
    <property type="entry name" value="SAM-dependent_MTases_sf"/>
</dbReference>
<dbReference type="PANTHER" id="PTHR44942">
    <property type="entry name" value="METHYLTRANSF_11 DOMAIN-CONTAINING PROTEIN"/>
    <property type="match status" value="1"/>
</dbReference>
<evidence type="ECO:0000313" key="5">
    <source>
        <dbReference type="Proteomes" id="UP000199092"/>
    </source>
</evidence>
<dbReference type="GO" id="GO:0032259">
    <property type="term" value="P:methylation"/>
    <property type="evidence" value="ECO:0007669"/>
    <property type="project" value="UniProtKB-KW"/>
</dbReference>
<dbReference type="Proteomes" id="UP000199092">
    <property type="component" value="Chromosome I"/>
</dbReference>
<keyword evidence="1 4" id="KW-0489">Methyltransferase</keyword>
<dbReference type="GO" id="GO:0008168">
    <property type="term" value="F:methyltransferase activity"/>
    <property type="evidence" value="ECO:0007669"/>
    <property type="project" value="UniProtKB-KW"/>
</dbReference>
<reference evidence="4 5" key="1">
    <citation type="submission" date="2016-10" db="EMBL/GenBank/DDBJ databases">
        <authorList>
            <person name="de Groot N.N."/>
        </authorList>
    </citation>
    <scope>NUCLEOTIDE SEQUENCE [LARGE SCALE GENOMIC DNA]</scope>
    <source>
        <strain evidence="4 5">DSM 21741</strain>
    </source>
</reference>
<keyword evidence="2 4" id="KW-0808">Transferase</keyword>
<feature type="domain" description="Methyltransferase" evidence="3">
    <location>
        <begin position="45"/>
        <end position="134"/>
    </location>
</feature>
<dbReference type="Pfam" id="PF13649">
    <property type="entry name" value="Methyltransf_25"/>
    <property type="match status" value="1"/>
</dbReference>
<evidence type="ECO:0000313" key="4">
    <source>
        <dbReference type="EMBL" id="SDS67122.1"/>
    </source>
</evidence>
<dbReference type="InterPro" id="IPR051052">
    <property type="entry name" value="Diverse_substrate_MTase"/>
</dbReference>
<dbReference type="EMBL" id="LT629749">
    <property type="protein sequence ID" value="SDS67122.1"/>
    <property type="molecule type" value="Genomic_DNA"/>
</dbReference>
<gene>
    <name evidence="4" type="ORF">SAMN04488543_2159</name>
</gene>
<dbReference type="InterPro" id="IPR041698">
    <property type="entry name" value="Methyltransf_25"/>
</dbReference>
<keyword evidence="5" id="KW-1185">Reference proteome</keyword>
<dbReference type="STRING" id="546871.SAMN04488543_2159"/>
<dbReference type="Gene3D" id="3.40.50.150">
    <property type="entry name" value="Vaccinia Virus protein VP39"/>
    <property type="match status" value="1"/>
</dbReference>
<proteinExistence type="predicted"/>
<protein>
    <submittedName>
        <fullName evidence="4">Methyltransferase domain-containing protein</fullName>
    </submittedName>
</protein>
<dbReference type="SUPFAM" id="SSF53335">
    <property type="entry name" value="S-adenosyl-L-methionine-dependent methyltransferases"/>
    <property type="match status" value="1"/>
</dbReference>
<accession>A0A1H1U3N0</accession>
<evidence type="ECO:0000256" key="1">
    <source>
        <dbReference type="ARBA" id="ARBA00022603"/>
    </source>
</evidence>
<name>A0A1H1U3N0_9ACTN</name>